<dbReference type="Proteomes" id="UP000291338">
    <property type="component" value="Unassembled WGS sequence"/>
</dbReference>
<comment type="caution">
    <text evidence="2">The sequence shown here is derived from an EMBL/GenBank/DDBJ whole genome shotgun (WGS) entry which is preliminary data.</text>
</comment>
<reference evidence="2 3" key="1">
    <citation type="submission" date="2018-01" db="EMBL/GenBank/DDBJ databases">
        <title>Co-occurrence of chitin degradation, pigmentation and bioactivity in marine Pseudoalteromonas.</title>
        <authorList>
            <person name="Paulsen S."/>
            <person name="Gram L."/>
            <person name="Machado H."/>
        </authorList>
    </citation>
    <scope>NUCLEOTIDE SEQUENCE [LARGE SCALE GENOMIC DNA]</scope>
    <source>
        <strain evidence="2 3">S3898</strain>
    </source>
</reference>
<dbReference type="RefSeq" id="WP_130253660.1">
    <property type="nucleotide sequence ID" value="NZ_PPSX01000002.1"/>
</dbReference>
<evidence type="ECO:0000313" key="3">
    <source>
        <dbReference type="Proteomes" id="UP000291338"/>
    </source>
</evidence>
<protein>
    <submittedName>
        <fullName evidence="2">Uncharacterized protein</fullName>
    </submittedName>
</protein>
<gene>
    <name evidence="2" type="ORF">C1E23_00320</name>
</gene>
<feature type="chain" id="PRO_5020760068" evidence="1">
    <location>
        <begin position="20"/>
        <end position="358"/>
    </location>
</feature>
<evidence type="ECO:0000313" key="2">
    <source>
        <dbReference type="EMBL" id="RZQ55112.1"/>
    </source>
</evidence>
<sequence>MIKKLCLSTALIVSASSLAQQNEIEFYLTSNSFTDIAPVLQIADDDWQQGPQSDASMGFSQSRFGMAYKHQSLANFRWHIMQRVDYQLATNPQTALGYYQEQNEIPLTTYDEYDVDIDLVGARNRGLGIEYQEQIGQLAVSIQVNYWQLNYLRRSTVSGAVSGKEDLQLLGNLEFEEFYTNNNFLKRPNNEGEWQTSGDGYSLDMAFTYKLSDTMLLHGEFMDLVNYFEITGTGYTQADINTKGSFVDNVGFSSFRPLLKGIEKEQSFEFDLNKQMQLGLDYAKGPFVYHLNTFKQGDKQFTQLGVSEGAWGLLIDPVNKVVDVKYQGESIDWQLGLDQFNPNDALAIRMGFSGAIAW</sequence>
<accession>A0A4Q7ISZ0</accession>
<keyword evidence="1" id="KW-0732">Signal</keyword>
<proteinExistence type="predicted"/>
<feature type="signal peptide" evidence="1">
    <location>
        <begin position="1"/>
        <end position="19"/>
    </location>
</feature>
<dbReference type="EMBL" id="PPSX01000002">
    <property type="protein sequence ID" value="RZQ55112.1"/>
    <property type="molecule type" value="Genomic_DNA"/>
</dbReference>
<dbReference type="AlphaFoldDB" id="A0A4Q7ISZ0"/>
<evidence type="ECO:0000256" key="1">
    <source>
        <dbReference type="SAM" id="SignalP"/>
    </source>
</evidence>
<organism evidence="2 3">
    <name type="scientific">Pseudoalteromonas phenolica</name>
    <dbReference type="NCBI Taxonomy" id="161398"/>
    <lineage>
        <taxon>Bacteria</taxon>
        <taxon>Pseudomonadati</taxon>
        <taxon>Pseudomonadota</taxon>
        <taxon>Gammaproteobacteria</taxon>
        <taxon>Alteromonadales</taxon>
        <taxon>Pseudoalteromonadaceae</taxon>
        <taxon>Pseudoalteromonas</taxon>
    </lineage>
</organism>
<name>A0A4Q7ISZ0_9GAMM</name>